<dbReference type="SUPFAM" id="SSF52540">
    <property type="entry name" value="P-loop containing nucleoside triphosphate hydrolases"/>
    <property type="match status" value="1"/>
</dbReference>
<organism evidence="2 3">
    <name type="scientific">Thermoclostridium stercorarium subsp. thermolacticum DSM 2910</name>
    <dbReference type="NCBI Taxonomy" id="1121336"/>
    <lineage>
        <taxon>Bacteria</taxon>
        <taxon>Bacillati</taxon>
        <taxon>Bacillota</taxon>
        <taxon>Clostridia</taxon>
        <taxon>Eubacteriales</taxon>
        <taxon>Oscillospiraceae</taxon>
        <taxon>Thermoclostridium</taxon>
    </lineage>
</organism>
<dbReference type="RefSeq" id="WP_015358925.1">
    <property type="nucleotide sequence ID" value="NZ_CP014672.1"/>
</dbReference>
<dbReference type="InterPro" id="IPR002586">
    <property type="entry name" value="CobQ/CobB/MinD/ParA_Nub-bd_dom"/>
</dbReference>
<dbReference type="EMBL" id="CP014672">
    <property type="protein sequence ID" value="ANW98600.1"/>
    <property type="molecule type" value="Genomic_DNA"/>
</dbReference>
<dbReference type="Proteomes" id="UP000092971">
    <property type="component" value="Chromosome"/>
</dbReference>
<dbReference type="Gene3D" id="3.40.50.300">
    <property type="entry name" value="P-loop containing nucleotide triphosphate hydrolases"/>
    <property type="match status" value="1"/>
</dbReference>
<evidence type="ECO:0000313" key="3">
    <source>
        <dbReference type="Proteomes" id="UP000092971"/>
    </source>
</evidence>
<dbReference type="AlphaFoldDB" id="A0A1B1YCW4"/>
<dbReference type="Pfam" id="PF01656">
    <property type="entry name" value="CbiA"/>
    <property type="match status" value="1"/>
</dbReference>
<evidence type="ECO:0000259" key="1">
    <source>
        <dbReference type="Pfam" id="PF01656"/>
    </source>
</evidence>
<reference evidence="2 3" key="1">
    <citation type="submission" date="2016-02" db="EMBL/GenBank/DDBJ databases">
        <title>Comparison of Clostridium stercorarium subspecies using comparative genomics and transcriptomics.</title>
        <authorList>
            <person name="Schellenberg J."/>
            <person name="Thallinger G."/>
            <person name="Levin D.B."/>
            <person name="Zhang X."/>
            <person name="Alvare G."/>
            <person name="Fristensky B."/>
            <person name="Sparling R."/>
        </authorList>
    </citation>
    <scope>NUCLEOTIDE SEQUENCE [LARGE SCALE GENOMIC DNA]</scope>
    <source>
        <strain evidence="2 3">DSM 2910</strain>
    </source>
</reference>
<evidence type="ECO:0000313" key="2">
    <source>
        <dbReference type="EMBL" id="ANW98600.1"/>
    </source>
</evidence>
<name>A0A1B1YCW4_THEST</name>
<dbReference type="OrthoDB" id="9779501at2"/>
<proteinExistence type="predicted"/>
<protein>
    <recommendedName>
        <fullName evidence="1">CobQ/CobB/MinD/ParA nucleotide binding domain-containing protein</fullName>
    </recommendedName>
</protein>
<sequence length="229" mass="25732">MSEKRIHIITGHYGVGKSEISVNLAIKMAEQGKKVVLADMDTVNPYFRSSLARSQLERQGIKVIAPKFANTNVDVPALTGEFSRYLMDKSFQIVMDTGGDDAGALVIGRYRREIRDDEAVLYFVINCFRPETSNISGVLEILEEIKKSSGMDVDFLINNSHLMNHTTPGDIVKGIEFAHSISMSANIPIAFHAFMTKNDIVVHDLKEPVLWMKRIINFPDIVEMENLMI</sequence>
<gene>
    <name evidence="2" type="ORF">CSTERTH_05885</name>
</gene>
<dbReference type="InterPro" id="IPR027417">
    <property type="entry name" value="P-loop_NTPase"/>
</dbReference>
<feature type="domain" description="CobQ/CobB/MinD/ParA nucleotide binding" evidence="1">
    <location>
        <begin position="10"/>
        <end position="137"/>
    </location>
</feature>
<accession>A0A1B1YCW4</accession>